<evidence type="ECO:0000259" key="1">
    <source>
        <dbReference type="Pfam" id="PF03184"/>
    </source>
</evidence>
<reference evidence="2" key="1">
    <citation type="submission" date="2021-06" db="EMBL/GenBank/DDBJ databases">
        <authorList>
            <person name="Kallberg Y."/>
            <person name="Tangrot J."/>
            <person name="Rosling A."/>
        </authorList>
    </citation>
    <scope>NUCLEOTIDE SEQUENCE</scope>
    <source>
        <strain evidence="2">MA453B</strain>
    </source>
</reference>
<feature type="non-terminal residue" evidence="2">
    <location>
        <position position="141"/>
    </location>
</feature>
<feature type="domain" description="DDE-1" evidence="1">
    <location>
        <begin position="71"/>
        <end position="141"/>
    </location>
</feature>
<dbReference type="OrthoDB" id="2426885at2759"/>
<dbReference type="EMBL" id="CAJVPY010070250">
    <property type="protein sequence ID" value="CAG8827746.1"/>
    <property type="molecule type" value="Genomic_DNA"/>
</dbReference>
<name>A0A9N9KFB7_9GLOM</name>
<dbReference type="Pfam" id="PF03184">
    <property type="entry name" value="DDE_1"/>
    <property type="match status" value="1"/>
</dbReference>
<protein>
    <submittedName>
        <fullName evidence="2">13801_t:CDS:1</fullName>
    </submittedName>
</protein>
<dbReference type="GO" id="GO:0003676">
    <property type="term" value="F:nucleic acid binding"/>
    <property type="evidence" value="ECO:0007669"/>
    <property type="project" value="InterPro"/>
</dbReference>
<gene>
    <name evidence="2" type="ORF">DERYTH_LOCUS28358</name>
</gene>
<comment type="caution">
    <text evidence="2">The sequence shown here is derived from an EMBL/GenBank/DDBJ whole genome shotgun (WGS) entry which is preliminary data.</text>
</comment>
<organism evidence="2 3">
    <name type="scientific">Dentiscutata erythropus</name>
    <dbReference type="NCBI Taxonomy" id="1348616"/>
    <lineage>
        <taxon>Eukaryota</taxon>
        <taxon>Fungi</taxon>
        <taxon>Fungi incertae sedis</taxon>
        <taxon>Mucoromycota</taxon>
        <taxon>Glomeromycotina</taxon>
        <taxon>Glomeromycetes</taxon>
        <taxon>Diversisporales</taxon>
        <taxon>Gigasporaceae</taxon>
        <taxon>Dentiscutata</taxon>
    </lineage>
</organism>
<sequence length="141" mass="16332">AQKLPAELETQQQAFLNFIQYRRIQYDYPLPLIGNMDETPLAFDMPSNVTIDTKGNKTISIRTCGYEKSCFTVVLACMADGRKLPPMIIFKLKNVPRLEFPQGVIIRANEKGWMNEMEMNFWVEKIWQNRTPSSENPQSLL</sequence>
<evidence type="ECO:0000313" key="2">
    <source>
        <dbReference type="EMBL" id="CAG8827746.1"/>
    </source>
</evidence>
<dbReference type="Proteomes" id="UP000789405">
    <property type="component" value="Unassembled WGS sequence"/>
</dbReference>
<evidence type="ECO:0000313" key="3">
    <source>
        <dbReference type="Proteomes" id="UP000789405"/>
    </source>
</evidence>
<feature type="non-terminal residue" evidence="2">
    <location>
        <position position="1"/>
    </location>
</feature>
<proteinExistence type="predicted"/>
<dbReference type="InterPro" id="IPR004875">
    <property type="entry name" value="DDE_SF_endonuclease_dom"/>
</dbReference>
<accession>A0A9N9KFB7</accession>
<keyword evidence="3" id="KW-1185">Reference proteome</keyword>
<dbReference type="AlphaFoldDB" id="A0A9N9KFB7"/>